<comment type="caution">
    <text evidence="2">The sequence shown here is derived from an EMBL/GenBank/DDBJ whole genome shotgun (WGS) entry which is preliminary data.</text>
</comment>
<gene>
    <name evidence="2" type="ORF">Tcan_13625</name>
</gene>
<evidence type="ECO:0000256" key="1">
    <source>
        <dbReference type="SAM" id="Phobius"/>
    </source>
</evidence>
<proteinExistence type="predicted"/>
<reference evidence="2 3" key="1">
    <citation type="submission" date="2014-11" db="EMBL/GenBank/DDBJ databases">
        <title>Genetic blueprint of the zoonotic pathogen Toxocara canis.</title>
        <authorList>
            <person name="Zhu X.-Q."/>
            <person name="Korhonen P.K."/>
            <person name="Cai H."/>
            <person name="Young N.D."/>
            <person name="Nejsum P."/>
            <person name="von Samson-Himmelstjerna G."/>
            <person name="Boag P.R."/>
            <person name="Tan P."/>
            <person name="Li Q."/>
            <person name="Min J."/>
            <person name="Yang Y."/>
            <person name="Wang X."/>
            <person name="Fang X."/>
            <person name="Hall R.S."/>
            <person name="Hofmann A."/>
            <person name="Sternberg P.W."/>
            <person name="Jex A.R."/>
            <person name="Gasser R.B."/>
        </authorList>
    </citation>
    <scope>NUCLEOTIDE SEQUENCE [LARGE SCALE GENOMIC DNA]</scope>
    <source>
        <strain evidence="2">PN_DK_2014</strain>
    </source>
</reference>
<keyword evidence="1" id="KW-0812">Transmembrane</keyword>
<keyword evidence="3" id="KW-1185">Reference proteome</keyword>
<dbReference type="EMBL" id="JPKZ01000627">
    <property type="protein sequence ID" value="KHN86411.1"/>
    <property type="molecule type" value="Genomic_DNA"/>
</dbReference>
<keyword evidence="1" id="KW-1133">Transmembrane helix</keyword>
<evidence type="ECO:0000313" key="3">
    <source>
        <dbReference type="Proteomes" id="UP000031036"/>
    </source>
</evidence>
<dbReference type="AlphaFoldDB" id="A0A0B2VS87"/>
<protein>
    <submittedName>
        <fullName evidence="2">Uncharacterized protein</fullName>
    </submittedName>
</protein>
<name>A0A0B2VS87_TOXCA</name>
<accession>A0A0B2VS87</accession>
<sequence>MSDIFGNFECTIYIVLLGLVKLIPIQLCLIICKSKVEPGFEGRRIPKVGKSCESIVVDKQQNSH</sequence>
<organism evidence="2 3">
    <name type="scientific">Toxocara canis</name>
    <name type="common">Canine roundworm</name>
    <dbReference type="NCBI Taxonomy" id="6265"/>
    <lineage>
        <taxon>Eukaryota</taxon>
        <taxon>Metazoa</taxon>
        <taxon>Ecdysozoa</taxon>
        <taxon>Nematoda</taxon>
        <taxon>Chromadorea</taxon>
        <taxon>Rhabditida</taxon>
        <taxon>Spirurina</taxon>
        <taxon>Ascaridomorpha</taxon>
        <taxon>Ascaridoidea</taxon>
        <taxon>Toxocaridae</taxon>
        <taxon>Toxocara</taxon>
    </lineage>
</organism>
<evidence type="ECO:0000313" key="2">
    <source>
        <dbReference type="EMBL" id="KHN86411.1"/>
    </source>
</evidence>
<dbReference type="Proteomes" id="UP000031036">
    <property type="component" value="Unassembled WGS sequence"/>
</dbReference>
<feature type="transmembrane region" description="Helical" evidence="1">
    <location>
        <begin position="12"/>
        <end position="32"/>
    </location>
</feature>
<keyword evidence="1" id="KW-0472">Membrane</keyword>